<dbReference type="EMBL" id="SJPO01000001">
    <property type="protein sequence ID" value="TWT85858.1"/>
    <property type="molecule type" value="Genomic_DNA"/>
</dbReference>
<sequence>MTTDHDDFSTEETYRTLSAAAVLSLVLGLLSPGLFLWPLLVVLPCLAIATALIALHRISVADAAGRGLALAGLGLGVMCLSSWGGYKLAYDTRLHAQAAPTAELMLKLLGEGDKQNAFLLSKNAKDRPAVAEYFLQPEATRQADAEQAATGSDGSPPQAAPSTPDADLVQFLERPEIQQLIEIGPFESIKRVSSGSIYSSSNRRATLSQTYEVRPEQGPTRRYMITLDRTSVGSAPPVWRVIGVGLDEG</sequence>
<protein>
    <recommendedName>
        <fullName evidence="5">DUF4190 domain-containing protein</fullName>
    </recommendedName>
</protein>
<evidence type="ECO:0000313" key="4">
    <source>
        <dbReference type="Proteomes" id="UP000318478"/>
    </source>
</evidence>
<evidence type="ECO:0000256" key="1">
    <source>
        <dbReference type="SAM" id="MobiDB-lite"/>
    </source>
</evidence>
<accession>A0A5C5ZFA0</accession>
<dbReference type="OrthoDB" id="9884966at2"/>
<dbReference type="AlphaFoldDB" id="A0A5C5ZFA0"/>
<comment type="caution">
    <text evidence="3">The sequence shown here is derived from an EMBL/GenBank/DDBJ whole genome shotgun (WGS) entry which is preliminary data.</text>
</comment>
<feature type="region of interest" description="Disordered" evidence="1">
    <location>
        <begin position="142"/>
        <end position="164"/>
    </location>
</feature>
<evidence type="ECO:0008006" key="5">
    <source>
        <dbReference type="Google" id="ProtNLM"/>
    </source>
</evidence>
<organism evidence="3 4">
    <name type="scientific">Posidoniimonas polymericola</name>
    <dbReference type="NCBI Taxonomy" id="2528002"/>
    <lineage>
        <taxon>Bacteria</taxon>
        <taxon>Pseudomonadati</taxon>
        <taxon>Planctomycetota</taxon>
        <taxon>Planctomycetia</taxon>
        <taxon>Pirellulales</taxon>
        <taxon>Lacipirellulaceae</taxon>
        <taxon>Posidoniimonas</taxon>
    </lineage>
</organism>
<reference evidence="3 4" key="1">
    <citation type="submission" date="2019-02" db="EMBL/GenBank/DDBJ databases">
        <title>Deep-cultivation of Planctomycetes and their phenomic and genomic characterization uncovers novel biology.</title>
        <authorList>
            <person name="Wiegand S."/>
            <person name="Jogler M."/>
            <person name="Boedeker C."/>
            <person name="Pinto D."/>
            <person name="Vollmers J."/>
            <person name="Rivas-Marin E."/>
            <person name="Kohn T."/>
            <person name="Peeters S.H."/>
            <person name="Heuer A."/>
            <person name="Rast P."/>
            <person name="Oberbeckmann S."/>
            <person name="Bunk B."/>
            <person name="Jeske O."/>
            <person name="Meyerdierks A."/>
            <person name="Storesund J.E."/>
            <person name="Kallscheuer N."/>
            <person name="Luecker S."/>
            <person name="Lage O.M."/>
            <person name="Pohl T."/>
            <person name="Merkel B.J."/>
            <person name="Hornburger P."/>
            <person name="Mueller R.-W."/>
            <person name="Bruemmer F."/>
            <person name="Labrenz M."/>
            <person name="Spormann A.M."/>
            <person name="Op Den Camp H."/>
            <person name="Overmann J."/>
            <person name="Amann R."/>
            <person name="Jetten M.S.M."/>
            <person name="Mascher T."/>
            <person name="Medema M.H."/>
            <person name="Devos D.P."/>
            <person name="Kaster A.-K."/>
            <person name="Ovreas L."/>
            <person name="Rohde M."/>
            <person name="Galperin M.Y."/>
            <person name="Jogler C."/>
        </authorList>
    </citation>
    <scope>NUCLEOTIDE SEQUENCE [LARGE SCALE GENOMIC DNA]</scope>
    <source>
        <strain evidence="3 4">Pla123a</strain>
    </source>
</reference>
<dbReference type="RefSeq" id="WP_146584086.1">
    <property type="nucleotide sequence ID" value="NZ_SJPO01000001.1"/>
</dbReference>
<evidence type="ECO:0000313" key="3">
    <source>
        <dbReference type="EMBL" id="TWT85858.1"/>
    </source>
</evidence>
<feature type="transmembrane region" description="Helical" evidence="2">
    <location>
        <begin position="34"/>
        <end position="55"/>
    </location>
</feature>
<keyword evidence="2" id="KW-0472">Membrane</keyword>
<name>A0A5C5ZFA0_9BACT</name>
<keyword evidence="2" id="KW-1133">Transmembrane helix</keyword>
<feature type="transmembrane region" description="Helical" evidence="2">
    <location>
        <begin position="67"/>
        <end position="86"/>
    </location>
</feature>
<dbReference type="Proteomes" id="UP000318478">
    <property type="component" value="Unassembled WGS sequence"/>
</dbReference>
<keyword evidence="4" id="KW-1185">Reference proteome</keyword>
<evidence type="ECO:0000256" key="2">
    <source>
        <dbReference type="SAM" id="Phobius"/>
    </source>
</evidence>
<keyword evidence="2" id="KW-0812">Transmembrane</keyword>
<gene>
    <name evidence="3" type="ORF">Pla123a_06650</name>
</gene>
<proteinExistence type="predicted"/>